<proteinExistence type="predicted"/>
<evidence type="ECO:0000313" key="1">
    <source>
        <dbReference type="EMBL" id="XBS69136.1"/>
    </source>
</evidence>
<dbReference type="AlphaFoldDB" id="A0AAU7QA87"/>
<reference evidence="1" key="1">
    <citation type="submission" date="2024-06" db="EMBL/GenBank/DDBJ databases">
        <authorList>
            <person name="Coelho C."/>
            <person name="Bento M."/>
            <person name="Garcia E."/>
            <person name="Camelo A."/>
            <person name="Brandao I."/>
            <person name="Espirito Santo C."/>
            <person name="Trovao J."/>
            <person name="Verissimo A."/>
            <person name="Costa J."/>
            <person name="Tiago I."/>
        </authorList>
    </citation>
    <scope>NUCLEOTIDE SEQUENCE</scope>
    <source>
        <strain evidence="1">KWT182</strain>
    </source>
</reference>
<protein>
    <submittedName>
        <fullName evidence="1">Uncharacterized protein</fullName>
    </submittedName>
</protein>
<organism evidence="1">
    <name type="scientific">Acerihabitans sp. KWT182</name>
    <dbReference type="NCBI Taxonomy" id="3157919"/>
    <lineage>
        <taxon>Bacteria</taxon>
        <taxon>Pseudomonadati</taxon>
        <taxon>Pseudomonadota</taxon>
        <taxon>Gammaproteobacteria</taxon>
        <taxon>Enterobacterales</taxon>
        <taxon>Pectobacteriaceae</taxon>
        <taxon>Acerihabitans</taxon>
    </lineage>
</organism>
<accession>A0AAU7QA87</accession>
<sequence>MANYVVLGSWKIRHDEQVSPAERSLYFVALREGETITDKSILCDLRELASSVLDAPAGHPVIDASLKNLSSESIPLAVVSTTPTGWQLTHLVHRIEVWVTHFLALEELPISITEEELFDALCAQFHQNYLYNNNFECYYEKGIPDTELEQKFNIKQNYNFYELNERFYAALADGKVANFRPHLGDEIEHWSYDNDLFEIAPNEKHIAGYVSVMHWSRKKKIRFDEPVVTFKKKLYQEDALERWERNYHFQRIDTTPEEALSRFFELPLKKLPSWRRVRLDIACEYLPTGDIYMLNFEDCRIKDVHDAAGRLQQCEIEYLKTRGKADETNIYRGFNALVKEVESFIQAQELSFEKSHYSKLTFLKDFQASSSYREKA</sequence>
<dbReference type="EMBL" id="CP157947">
    <property type="protein sequence ID" value="XBS69136.1"/>
    <property type="molecule type" value="Genomic_DNA"/>
</dbReference>
<gene>
    <name evidence="1" type="ORF">ABK905_22110</name>
</gene>
<name>A0AAU7QA87_9GAMM</name>